<feature type="domain" description="Prolow-density lipoprotein receptor-related protein 1-like beta-propeller" evidence="1">
    <location>
        <begin position="27"/>
        <end position="109"/>
    </location>
</feature>
<dbReference type="Proteomes" id="UP000317770">
    <property type="component" value="Unassembled WGS sequence"/>
</dbReference>
<accession>A0A8B5XVF9</accession>
<evidence type="ECO:0000259" key="1">
    <source>
        <dbReference type="Pfam" id="PF16472"/>
    </source>
</evidence>
<proteinExistence type="predicted"/>
<dbReference type="EMBL" id="VNKI01000009">
    <property type="protein sequence ID" value="TVX78648.1"/>
    <property type="molecule type" value="Genomic_DNA"/>
</dbReference>
<evidence type="ECO:0000313" key="3">
    <source>
        <dbReference type="Proteomes" id="UP000317770"/>
    </source>
</evidence>
<evidence type="ECO:0000313" key="2">
    <source>
        <dbReference type="EMBL" id="TVX78648.1"/>
    </source>
</evidence>
<organism evidence="2 3">
    <name type="scientific">Peribacillus simplex</name>
    <dbReference type="NCBI Taxonomy" id="1478"/>
    <lineage>
        <taxon>Bacteria</taxon>
        <taxon>Bacillati</taxon>
        <taxon>Bacillota</taxon>
        <taxon>Bacilli</taxon>
        <taxon>Bacillales</taxon>
        <taxon>Bacillaceae</taxon>
        <taxon>Peribacillus</taxon>
    </lineage>
</organism>
<dbReference type="AlphaFoldDB" id="A0A8B5XVF9"/>
<name>A0A8B5XVF9_9BACI</name>
<dbReference type="Pfam" id="PF16472">
    <property type="entry name" value="DUF5050"/>
    <property type="match status" value="1"/>
</dbReference>
<sequence>MSLNGENIKKLNDTVSYIQIIDDADEQFLYYTVTEDHLYKVDKQNGKEMKITDQKFSSLIVDENWIYYLNPSDHYHVYKMKKNGEQNQLLMDKEVSDINVLDNWIYYKIMVMRTSSELKRMGKEIHYFQSISRGLSLL</sequence>
<protein>
    <submittedName>
        <fullName evidence="2">DUF5050 domain-containing protein</fullName>
    </submittedName>
</protein>
<gene>
    <name evidence="2" type="ORF">FQP34_19130</name>
</gene>
<dbReference type="RefSeq" id="WP_144479736.1">
    <property type="nucleotide sequence ID" value="NZ_JARMTY010000003.1"/>
</dbReference>
<comment type="caution">
    <text evidence="2">The sequence shown here is derived from an EMBL/GenBank/DDBJ whole genome shotgun (WGS) entry which is preliminary data.</text>
</comment>
<dbReference type="InterPro" id="IPR032485">
    <property type="entry name" value="LRP1-like_beta_prop"/>
</dbReference>
<reference evidence="2 3" key="1">
    <citation type="submission" date="2019-07" db="EMBL/GenBank/DDBJ databases">
        <title>Genome assembly of Bacillus simplex strain GGC-P6A.</title>
        <authorList>
            <person name="Jennings M.E."/>
            <person name="Barton H.A."/>
        </authorList>
    </citation>
    <scope>NUCLEOTIDE SEQUENCE [LARGE SCALE GENOMIC DNA]</scope>
    <source>
        <strain evidence="2 3">GGC-P6A</strain>
    </source>
</reference>
<dbReference type="SUPFAM" id="SSF69304">
    <property type="entry name" value="Tricorn protease N-terminal domain"/>
    <property type="match status" value="1"/>
</dbReference>